<dbReference type="AlphaFoldDB" id="Q5AR40"/>
<dbReference type="Proteomes" id="UP000000560">
    <property type="component" value="Chromosome VIII"/>
</dbReference>
<dbReference type="KEGG" id="ani:ANIA_09240"/>
<dbReference type="SMART" id="SM00355">
    <property type="entry name" value="ZnF_C2H2"/>
    <property type="match status" value="2"/>
</dbReference>
<dbReference type="HOGENOM" id="CLU_1156732_0_0_1"/>
<dbReference type="VEuPathDB" id="FungiDB:AN9240"/>
<dbReference type="KEGG" id="ani:ANIA_05252"/>
<dbReference type="RefSeq" id="XP_682509.1">
    <property type="nucleotide sequence ID" value="XM_677417.1"/>
</dbReference>
<accession>C8VH38</accession>
<protein>
    <submittedName>
        <fullName evidence="2">C2H2 finger domain transcription factor (Eurofung)</fullName>
    </submittedName>
</protein>
<dbReference type="OrthoDB" id="654211at2759"/>
<sequence length="197" mass="22457">MDPRLFADSQAGDWMSLGVNLEPPLCADLISWNINPTPPIEPHRALFPTSEESNPFWWTGLLFDHQQQFMQISELAIAQSSALGELNRCGLEPGPDGLYHCPESGCRSKKSYSQKWMLRKHLREHIKPVLCSLCPHKAGTQRSMRRHVEANHKEWAKQYWEVVSWSCDSLFTPRNCQIHSPKAVKIHGASSDPRVES</sequence>
<dbReference type="GeneID" id="2871544"/>
<dbReference type="Gene3D" id="3.30.160.60">
    <property type="entry name" value="Classic Zinc Finger"/>
    <property type="match status" value="1"/>
</dbReference>
<feature type="domain" description="C2H2-type" evidence="1">
    <location>
        <begin position="99"/>
        <end position="125"/>
    </location>
</feature>
<feature type="domain" description="C2H2-type" evidence="1">
    <location>
        <begin position="129"/>
        <end position="152"/>
    </location>
</feature>
<evidence type="ECO:0000313" key="2">
    <source>
        <dbReference type="EMBL" id="CBF82240.1"/>
    </source>
</evidence>
<dbReference type="EMBL" id="BN001308">
    <property type="protein sequence ID" value="CBF87228.1"/>
    <property type="molecule type" value="Genomic_DNA"/>
</dbReference>
<reference evidence="4" key="1">
    <citation type="journal article" date="2005" name="Nature">
        <title>Sequencing of Aspergillus nidulans and comparative analysis with A. fumigatus and A. oryzae.</title>
        <authorList>
            <person name="Galagan J.E."/>
            <person name="Calvo S.E."/>
            <person name="Cuomo C."/>
            <person name="Ma L.J."/>
            <person name="Wortman J.R."/>
            <person name="Batzoglou S."/>
            <person name="Lee S.I."/>
            <person name="Basturkmen M."/>
            <person name="Spevak C.C."/>
            <person name="Clutterbuck J."/>
            <person name="Kapitonov V."/>
            <person name="Jurka J."/>
            <person name="Scazzocchio C."/>
            <person name="Farman M."/>
            <person name="Butler J."/>
            <person name="Purcell S."/>
            <person name="Harris S."/>
            <person name="Braus G.H."/>
            <person name="Draht O."/>
            <person name="Busch S."/>
            <person name="D'Enfert C."/>
            <person name="Bouchier C."/>
            <person name="Goldman G.H."/>
            <person name="Bell-Pedersen D."/>
            <person name="Griffiths-Jones S."/>
            <person name="Doonan J.H."/>
            <person name="Yu J."/>
            <person name="Vienken K."/>
            <person name="Pain A."/>
            <person name="Freitag M."/>
            <person name="Selker E.U."/>
            <person name="Archer D.B."/>
            <person name="Penalva M.A."/>
            <person name="Oakley B.R."/>
            <person name="Momany M."/>
            <person name="Tanaka T."/>
            <person name="Kumagai T."/>
            <person name="Asai K."/>
            <person name="Machida M."/>
            <person name="Nierman W.C."/>
            <person name="Denning D.W."/>
            <person name="Caddick M."/>
            <person name="Hynes M."/>
            <person name="Paoletti M."/>
            <person name="Fischer R."/>
            <person name="Miller B."/>
            <person name="Dyer P."/>
            <person name="Sachs M.S."/>
            <person name="Osmani S.A."/>
            <person name="Birren B.W."/>
        </authorList>
    </citation>
    <scope>NUCLEOTIDE SEQUENCE [LARGE SCALE GENOMIC DNA]</scope>
    <source>
        <strain evidence="4">FGSC A4 / ATCC 38163 / CBS 112.46 / NRRL 194 / M139</strain>
    </source>
</reference>
<evidence type="ECO:0000259" key="1">
    <source>
        <dbReference type="SMART" id="SM00355"/>
    </source>
</evidence>
<accession>Q5AR40</accession>
<dbReference type="GeneID" id="2867905"/>
<dbReference type="RefSeq" id="XP_662856.1">
    <property type="nucleotide sequence ID" value="XM_657764.1"/>
</dbReference>
<name>Q5AR40_EMENI</name>
<evidence type="ECO:0000313" key="4">
    <source>
        <dbReference type="Proteomes" id="UP000000560"/>
    </source>
</evidence>
<proteinExistence type="predicted"/>
<keyword evidence="4" id="KW-1185">Reference proteome</keyword>
<reference evidence="2" key="3">
    <citation type="journal article" date="2009" name="Fungal Genet. Biol.">
        <title>The 2008 update of the Aspergillus nidulans genome annotation: A community effort.</title>
        <authorList>
            <person name="Russo Wortman J."/>
            <person name="Mabey Gilsenan J."/>
            <person name="Joardar V."/>
            <person name="Deegan J."/>
            <person name="Clutterbuck J."/>
            <person name="Andersen M.R."/>
            <person name="Archer D."/>
            <person name="Bencina M."/>
            <person name="Braus G."/>
            <person name="Coutinho P."/>
            <person name="von Dohren H."/>
            <person name="Doonan J."/>
            <person name="Driessen A.J.M."/>
            <person name="Durek P."/>
            <person name="Espeso E."/>
            <person name="Fekete E."/>
            <person name="Flipphi M."/>
            <person name="Garcia Estrada C."/>
            <person name="Geysens S."/>
            <person name="Goldman G."/>
            <person name="de Groot P.W.J."/>
            <person name="Hansen K."/>
            <person name="Harris S.D."/>
            <person name="Heinekamp T."/>
            <person name="Helmstaedt K."/>
            <person name="Henrissat B."/>
            <person name="Hofmann G."/>
            <person name="Homan T."/>
            <person name="Horio T."/>
            <person name="Horiuchi H."/>
            <person name="James S."/>
            <person name="Jones M."/>
            <person name="Karaffa L."/>
            <person name="Karanyi Z."/>
            <person name="Kato M."/>
            <person name="Keller N."/>
            <person name="Kelly D.E."/>
            <person name="Kiel J.A.K.W."/>
            <person name="Kim J-M."/>
            <person name="van der Klei I.J."/>
            <person name="Klis F.M."/>
            <person name="Kovalchuk A."/>
            <person name="Krasevec N."/>
            <person name="Kubicek C.P."/>
            <person name="Liu B."/>
            <person name="MacCabe A."/>
            <person name="Meyer V."/>
            <person name="Mirabito P."/>
            <person name="Miskei M."/>
            <person name="Mos M."/>
            <person name="Mullins J."/>
            <person name="Nelson D.R."/>
            <person name="Nielsen J."/>
            <person name="Oakley B.R."/>
            <person name="Osmani S.A."/>
            <person name="Pakula T."/>
            <person name="Paszewski A."/>
            <person name="Paulsen I."/>
            <person name="Pilsyk S."/>
            <person name="Posci I."/>
            <person name="Punt P.J."/>
            <person name="Ram A.F.J."/>
            <person name="Ren Q."/>
            <person name="Robellet X."/>
            <person name="Robson G."/>
            <person name="Seiboth B."/>
            <person name="van Solingen P."/>
            <person name="Specht T."/>
            <person name="Sun J."/>
            <person name="Taheri-Talesh N."/>
            <person name="Takeshita N."/>
            <person name="Ussery D."/>
            <person name="vanKuyk P.A."/>
            <person name="Visser H."/>
            <person name="van der Vondervoot P.J.I."/>
            <person name="de Vries R.P."/>
            <person name="Walton J."/>
            <person name="Xiang X."/>
            <person name="Xiong Y."/>
            <person name="Ping Zeng A."/>
            <person name="Brandt B.W."/>
            <person name="Cornell M.J."/>
            <person name="van den Hondel C.A.M.J.J."/>
            <person name="Visser J."/>
            <person name="Oliver S.G."/>
            <person name="Turner G."/>
        </authorList>
    </citation>
    <scope>NUCLEOTIDE SEQUENCE</scope>
    <source>
        <strain evidence="2">FGSC A4</strain>
    </source>
</reference>
<dbReference type="EMBL" id="BN001305">
    <property type="protein sequence ID" value="CBF82240.1"/>
    <property type="molecule type" value="Genomic_DNA"/>
</dbReference>
<dbReference type="VEuPathDB" id="FungiDB:AN5252"/>
<gene>
    <name evidence="2" type="ORF">ANIA_05252</name>
    <name evidence="3" type="ORF">ANIA_09240</name>
</gene>
<organism evidence="2 4">
    <name type="scientific">Emericella nidulans (strain FGSC A4 / ATCC 38163 / CBS 112.46 / NRRL 194 / M139)</name>
    <name type="common">Aspergillus nidulans</name>
    <dbReference type="NCBI Taxonomy" id="227321"/>
    <lineage>
        <taxon>Eukaryota</taxon>
        <taxon>Fungi</taxon>
        <taxon>Dikarya</taxon>
        <taxon>Ascomycota</taxon>
        <taxon>Pezizomycotina</taxon>
        <taxon>Eurotiomycetes</taxon>
        <taxon>Eurotiomycetidae</taxon>
        <taxon>Eurotiales</taxon>
        <taxon>Aspergillaceae</taxon>
        <taxon>Aspergillus</taxon>
        <taxon>Aspergillus subgen. Nidulantes</taxon>
    </lineage>
</organism>
<dbReference type="Proteomes" id="UP000000560">
    <property type="component" value="Chromosome V"/>
</dbReference>
<evidence type="ECO:0000313" key="3">
    <source>
        <dbReference type="EMBL" id="CBF87228.1"/>
    </source>
</evidence>
<dbReference type="InterPro" id="IPR013087">
    <property type="entry name" value="Znf_C2H2_type"/>
</dbReference>
<reference evidence="4" key="2">
    <citation type="journal article" date="2009" name="Fungal Genet. Biol.">
        <title>The 2008 update of the Aspergillus nidulans genome annotation: a community effort.</title>
        <authorList>
            <person name="Wortman J.R."/>
            <person name="Gilsenan J.M."/>
            <person name="Joardar V."/>
            <person name="Deegan J."/>
            <person name="Clutterbuck J."/>
            <person name="Andersen M.R."/>
            <person name="Archer D."/>
            <person name="Bencina M."/>
            <person name="Braus G."/>
            <person name="Coutinho P."/>
            <person name="von Dohren H."/>
            <person name="Doonan J."/>
            <person name="Driessen A.J."/>
            <person name="Durek P."/>
            <person name="Espeso E."/>
            <person name="Fekete E."/>
            <person name="Flipphi M."/>
            <person name="Estrada C.G."/>
            <person name="Geysens S."/>
            <person name="Goldman G."/>
            <person name="de Groot P.W."/>
            <person name="Hansen K."/>
            <person name="Harris S.D."/>
            <person name="Heinekamp T."/>
            <person name="Helmstaedt K."/>
            <person name="Henrissat B."/>
            <person name="Hofmann G."/>
            <person name="Homan T."/>
            <person name="Horio T."/>
            <person name="Horiuchi H."/>
            <person name="James S."/>
            <person name="Jones M."/>
            <person name="Karaffa L."/>
            <person name="Karanyi Z."/>
            <person name="Kato M."/>
            <person name="Keller N."/>
            <person name="Kelly D.E."/>
            <person name="Kiel J.A."/>
            <person name="Kim J.M."/>
            <person name="van der Klei I.J."/>
            <person name="Klis F.M."/>
            <person name="Kovalchuk A."/>
            <person name="Krasevec N."/>
            <person name="Kubicek C.P."/>
            <person name="Liu B."/>
            <person name="Maccabe A."/>
            <person name="Meyer V."/>
            <person name="Mirabito P."/>
            <person name="Miskei M."/>
            <person name="Mos M."/>
            <person name="Mullins J."/>
            <person name="Nelson D.R."/>
            <person name="Nielsen J."/>
            <person name="Oakley B.R."/>
            <person name="Osmani S.A."/>
            <person name="Pakula T."/>
            <person name="Paszewski A."/>
            <person name="Paulsen I."/>
            <person name="Pilsyk S."/>
            <person name="Pocsi I."/>
            <person name="Punt P.J."/>
            <person name="Ram A.F."/>
            <person name="Ren Q."/>
            <person name="Robellet X."/>
            <person name="Robson G."/>
            <person name="Seiboth B."/>
            <person name="van Solingen P."/>
            <person name="Specht T."/>
            <person name="Sun J."/>
            <person name="Taheri-Talesh N."/>
            <person name="Takeshita N."/>
            <person name="Ussery D."/>
            <person name="vanKuyk P.A."/>
            <person name="Visser H."/>
            <person name="van de Vondervoort P.J."/>
            <person name="de Vries R.P."/>
            <person name="Walton J."/>
            <person name="Xiang X."/>
            <person name="Xiong Y."/>
            <person name="Zeng A.P."/>
            <person name="Brandt B.W."/>
            <person name="Cornell M.J."/>
            <person name="van den Hondel C.A."/>
            <person name="Visser J."/>
            <person name="Oliver S.G."/>
            <person name="Turner G."/>
        </authorList>
    </citation>
    <scope>GENOME REANNOTATION</scope>
    <source>
        <strain evidence="4">FGSC A4 / ATCC 38163 / CBS 112.46 / NRRL 194 / M139</strain>
    </source>
</reference>